<organism evidence="2 3">
    <name type="scientific">Octopus vulgaris</name>
    <name type="common">Common octopus</name>
    <dbReference type="NCBI Taxonomy" id="6645"/>
    <lineage>
        <taxon>Eukaryota</taxon>
        <taxon>Metazoa</taxon>
        <taxon>Spiralia</taxon>
        <taxon>Lophotrochozoa</taxon>
        <taxon>Mollusca</taxon>
        <taxon>Cephalopoda</taxon>
        <taxon>Coleoidea</taxon>
        <taxon>Octopodiformes</taxon>
        <taxon>Octopoda</taxon>
        <taxon>Incirrata</taxon>
        <taxon>Octopodidae</taxon>
        <taxon>Octopus</taxon>
    </lineage>
</organism>
<feature type="region of interest" description="Disordered" evidence="1">
    <location>
        <begin position="12"/>
        <end position="36"/>
    </location>
</feature>
<keyword evidence="3" id="KW-1185">Reference proteome</keyword>
<dbReference type="AlphaFoldDB" id="A0AA36EVN9"/>
<evidence type="ECO:0000313" key="3">
    <source>
        <dbReference type="Proteomes" id="UP001162480"/>
    </source>
</evidence>
<reference evidence="2" key="1">
    <citation type="submission" date="2023-08" db="EMBL/GenBank/DDBJ databases">
        <authorList>
            <person name="Alioto T."/>
            <person name="Alioto T."/>
            <person name="Gomez Garrido J."/>
        </authorList>
    </citation>
    <scope>NUCLEOTIDE SEQUENCE</scope>
</reference>
<name>A0AA36EVN9_OCTVU</name>
<evidence type="ECO:0000256" key="1">
    <source>
        <dbReference type="SAM" id="MobiDB-lite"/>
    </source>
</evidence>
<gene>
    <name evidence="2" type="ORF">OCTVUL_1B006063</name>
</gene>
<sequence length="111" mass="10933">MSMVLVEISAGGGGGVAPCGSVERGGESGGESGGEKVRVVVETNAGEGDEGGGGGAGVGEDGSSSFPIEILSIVGNEALSNHSAHCIAVSPNLGRHYRIGNEVKEILVDIQ</sequence>
<accession>A0AA36EVN9</accession>
<dbReference type="EMBL" id="OX597814">
    <property type="protein sequence ID" value="CAI9714712.1"/>
    <property type="molecule type" value="Genomic_DNA"/>
</dbReference>
<dbReference type="Proteomes" id="UP001162480">
    <property type="component" value="Chromosome 1"/>
</dbReference>
<protein>
    <submittedName>
        <fullName evidence="2">Uncharacterized protein</fullName>
    </submittedName>
</protein>
<proteinExistence type="predicted"/>
<evidence type="ECO:0000313" key="2">
    <source>
        <dbReference type="EMBL" id="CAI9714712.1"/>
    </source>
</evidence>